<keyword evidence="2" id="KW-1185">Reference proteome</keyword>
<gene>
    <name evidence="1" type="ORF">IEN85_04800</name>
</gene>
<comment type="caution">
    <text evidence="1">The sequence shown here is derived from an EMBL/GenBank/DDBJ whole genome shotgun (WGS) entry which is preliminary data.</text>
</comment>
<dbReference type="EMBL" id="JACYFG010000006">
    <property type="protein sequence ID" value="MBD5778799.1"/>
    <property type="molecule type" value="Genomic_DNA"/>
</dbReference>
<protein>
    <submittedName>
        <fullName evidence="1">Uncharacterized protein</fullName>
    </submittedName>
</protein>
<accession>A0A927IGH2</accession>
<evidence type="ECO:0000313" key="2">
    <source>
        <dbReference type="Proteomes" id="UP000622317"/>
    </source>
</evidence>
<dbReference type="Gene3D" id="3.40.50.1110">
    <property type="entry name" value="SGNH hydrolase"/>
    <property type="match status" value="1"/>
</dbReference>
<dbReference type="InterPro" id="IPR036514">
    <property type="entry name" value="SGNH_hydro_sf"/>
</dbReference>
<evidence type="ECO:0000313" key="1">
    <source>
        <dbReference type="EMBL" id="MBD5778799.1"/>
    </source>
</evidence>
<proteinExistence type="predicted"/>
<reference evidence="1" key="1">
    <citation type="submission" date="2020-09" db="EMBL/GenBank/DDBJ databases">
        <title>Pelagicoccus enzymogenes sp. nov. with an EPS production, isolated from marine sediment.</title>
        <authorList>
            <person name="Feng X."/>
        </authorList>
    </citation>
    <scope>NUCLEOTIDE SEQUENCE</scope>
    <source>
        <strain evidence="1">NFK12</strain>
    </source>
</reference>
<sequence length="75" mass="8531">MNLMRAAFHDNSLPIVIGRITDSRSGQEEPVMKYADTVRRTQQAFTEQDPFATLSTVTEELAYGEHDAWHYLSEG</sequence>
<name>A0A927IGH2_9BACT</name>
<dbReference type="Proteomes" id="UP000622317">
    <property type="component" value="Unassembled WGS sequence"/>
</dbReference>
<dbReference type="GO" id="GO:0016788">
    <property type="term" value="F:hydrolase activity, acting on ester bonds"/>
    <property type="evidence" value="ECO:0007669"/>
    <property type="project" value="UniProtKB-ARBA"/>
</dbReference>
<organism evidence="1 2">
    <name type="scientific">Pelagicoccus enzymogenes</name>
    <dbReference type="NCBI Taxonomy" id="2773457"/>
    <lineage>
        <taxon>Bacteria</taxon>
        <taxon>Pseudomonadati</taxon>
        <taxon>Verrucomicrobiota</taxon>
        <taxon>Opitutia</taxon>
        <taxon>Puniceicoccales</taxon>
        <taxon>Pelagicoccaceae</taxon>
        <taxon>Pelagicoccus</taxon>
    </lineage>
</organism>
<dbReference type="AlphaFoldDB" id="A0A927IGH2"/>